<dbReference type="SMART" id="SM00283">
    <property type="entry name" value="MA"/>
    <property type="match status" value="2"/>
</dbReference>
<evidence type="ECO:0000259" key="4">
    <source>
        <dbReference type="PROSITE" id="PS50111"/>
    </source>
</evidence>
<dbReference type="InterPro" id="IPR004090">
    <property type="entry name" value="Chemotax_Me-accpt_rcpt"/>
</dbReference>
<protein>
    <submittedName>
        <fullName evidence="5">Methyl-accepting chemotaxis protein</fullName>
    </submittedName>
</protein>
<sequence length="644" mass="69524">MNKYKTLLSPPTILGESSLIGSVNVDQIGIDDRKLHEQRRRARAVAKQQQVSERLMAATQELTAGVSESQAAIHELQQALEQMASGAEQASAACEESSLAISKILENVNAVSDTASLSMNRSLVVQQMITGSASDINQLVDGVAVSAEKSSASARLIMELENQAKEISDIIVTVVNLADQTNLLALNAAIEAARAGEHGNGFAVVADEVRTLAETAEKAAMEIRQVVEQVQTEVNIIAESIKETEQISMQEMKNGQEINASLLEMNQKMQVFVDGSKEIHYRLNMLRSSVQDFEDGSRKIAETAEEQAAGANQALRAIVEQNKVLIQIKQSSVELSDMAEDLRSARDVGKSAELLASASDELSASIIEGGQSATEIMTAINQIDNSAQLQSAATEQSSSAVMKLDTTVNAVTGLAEEVEQNVKEVSELHEHSKAQTELLIQNISHTLDMLASNMQRLFDLETRVRQIERIVNLIDRVGIQTNMLAVNGAIEAAGAGQYGRGFAVVAGDIRNLAQETAMNADHIKELLRDIQSQVMLVVRDIISARDTTRTEVEKARRVIAELTKLDQEFSTLVVGIVSNNENLLEVQQAIGESKKAIEQIASAASEAAAATKQASLAGQEQNVGLNELSRAIEDIAIMADELHL</sequence>
<dbReference type="PRINTS" id="PR00260">
    <property type="entry name" value="CHEMTRNSDUCR"/>
</dbReference>
<dbReference type="EMBL" id="JBHSTE010000005">
    <property type="protein sequence ID" value="MFC6334200.1"/>
    <property type="molecule type" value="Genomic_DNA"/>
</dbReference>
<name>A0ABW1V6E3_9BACL</name>
<evidence type="ECO:0000313" key="5">
    <source>
        <dbReference type="EMBL" id="MFC6334200.1"/>
    </source>
</evidence>
<evidence type="ECO:0000256" key="1">
    <source>
        <dbReference type="ARBA" id="ARBA00023224"/>
    </source>
</evidence>
<keyword evidence="6" id="KW-1185">Reference proteome</keyword>
<evidence type="ECO:0000256" key="2">
    <source>
        <dbReference type="ARBA" id="ARBA00029447"/>
    </source>
</evidence>
<comment type="caution">
    <text evidence="5">The sequence shown here is derived from an EMBL/GenBank/DDBJ whole genome shotgun (WGS) entry which is preliminary data.</text>
</comment>
<comment type="similarity">
    <text evidence="2">Belongs to the methyl-accepting chemotaxis (MCP) protein family.</text>
</comment>
<dbReference type="SUPFAM" id="SSF58104">
    <property type="entry name" value="Methyl-accepting chemotaxis protein (MCP) signaling domain"/>
    <property type="match status" value="2"/>
</dbReference>
<dbReference type="RefSeq" id="WP_379236466.1">
    <property type="nucleotide sequence ID" value="NZ_JBHSTE010000005.1"/>
</dbReference>
<keyword evidence="1 3" id="KW-0807">Transducer</keyword>
<dbReference type="Gene3D" id="1.10.287.950">
    <property type="entry name" value="Methyl-accepting chemotaxis protein"/>
    <property type="match status" value="2"/>
</dbReference>
<dbReference type="Pfam" id="PF00015">
    <property type="entry name" value="MCPsignal"/>
    <property type="match status" value="2"/>
</dbReference>
<dbReference type="InterPro" id="IPR004089">
    <property type="entry name" value="MCPsignal_dom"/>
</dbReference>
<dbReference type="Proteomes" id="UP001596233">
    <property type="component" value="Unassembled WGS sequence"/>
</dbReference>
<evidence type="ECO:0000313" key="6">
    <source>
        <dbReference type="Proteomes" id="UP001596233"/>
    </source>
</evidence>
<dbReference type="PANTHER" id="PTHR32089">
    <property type="entry name" value="METHYL-ACCEPTING CHEMOTAXIS PROTEIN MCPB"/>
    <property type="match status" value="1"/>
</dbReference>
<accession>A0ABW1V6E3</accession>
<feature type="domain" description="Methyl-accepting transducer" evidence="4">
    <location>
        <begin position="58"/>
        <end position="322"/>
    </location>
</feature>
<evidence type="ECO:0000256" key="3">
    <source>
        <dbReference type="PROSITE-ProRule" id="PRU00284"/>
    </source>
</evidence>
<organism evidence="5 6">
    <name type="scientific">Paenibacillus septentrionalis</name>
    <dbReference type="NCBI Taxonomy" id="429342"/>
    <lineage>
        <taxon>Bacteria</taxon>
        <taxon>Bacillati</taxon>
        <taxon>Bacillota</taxon>
        <taxon>Bacilli</taxon>
        <taxon>Bacillales</taxon>
        <taxon>Paenibacillaceae</taxon>
        <taxon>Paenibacillus</taxon>
    </lineage>
</organism>
<proteinExistence type="inferred from homology"/>
<reference evidence="6" key="1">
    <citation type="journal article" date="2019" name="Int. J. Syst. Evol. Microbiol.">
        <title>The Global Catalogue of Microorganisms (GCM) 10K type strain sequencing project: providing services to taxonomists for standard genome sequencing and annotation.</title>
        <authorList>
            <consortium name="The Broad Institute Genomics Platform"/>
            <consortium name="The Broad Institute Genome Sequencing Center for Infectious Disease"/>
            <person name="Wu L."/>
            <person name="Ma J."/>
        </authorList>
    </citation>
    <scope>NUCLEOTIDE SEQUENCE [LARGE SCALE GENOMIC DNA]</scope>
    <source>
        <strain evidence="6">PCU 280</strain>
    </source>
</reference>
<dbReference type="PROSITE" id="PS50111">
    <property type="entry name" value="CHEMOTAXIS_TRANSDUC_2"/>
    <property type="match status" value="2"/>
</dbReference>
<feature type="domain" description="Methyl-accepting transducer" evidence="4">
    <location>
        <begin position="365"/>
        <end position="608"/>
    </location>
</feature>
<gene>
    <name evidence="5" type="ORF">ACFP56_16345</name>
</gene>
<dbReference type="PANTHER" id="PTHR32089:SF112">
    <property type="entry name" value="LYSOZYME-LIKE PROTEIN-RELATED"/>
    <property type="match status" value="1"/>
</dbReference>